<protein>
    <recommendedName>
        <fullName evidence="3">DUF3926 domain-containing protein</fullName>
    </recommendedName>
</protein>
<comment type="caution">
    <text evidence="1">The sequence shown here is derived from an EMBL/GenBank/DDBJ whole genome shotgun (WGS) entry which is preliminary data.</text>
</comment>
<organism evidence="1 2">
    <name type="scientific">Bacillus gaemokensis</name>
    <dbReference type="NCBI Taxonomy" id="574375"/>
    <lineage>
        <taxon>Bacteria</taxon>
        <taxon>Bacillati</taxon>
        <taxon>Bacillota</taxon>
        <taxon>Bacilli</taxon>
        <taxon>Bacillales</taxon>
        <taxon>Bacillaceae</taxon>
        <taxon>Bacillus</taxon>
        <taxon>Bacillus cereus group</taxon>
    </lineage>
</organism>
<dbReference type="STRING" id="574375.AZF08_18985"/>
<dbReference type="EMBL" id="JOTM01000007">
    <property type="protein sequence ID" value="KEK24440.1"/>
    <property type="molecule type" value="Genomic_DNA"/>
</dbReference>
<gene>
    <name evidence="1" type="ORF">BAGA_27270</name>
</gene>
<evidence type="ECO:0000313" key="2">
    <source>
        <dbReference type="Proteomes" id="UP000027778"/>
    </source>
</evidence>
<name>A0A073KD19_9BACI</name>
<dbReference type="OrthoDB" id="2927152at2"/>
<dbReference type="InterPro" id="IPR025076">
    <property type="entry name" value="DUF3926"/>
</dbReference>
<accession>A0A073KD19</accession>
<keyword evidence="2" id="KW-1185">Reference proteome</keyword>
<dbReference type="Proteomes" id="UP000027778">
    <property type="component" value="Unassembled WGS sequence"/>
</dbReference>
<reference evidence="1 2" key="1">
    <citation type="submission" date="2014-06" db="EMBL/GenBank/DDBJ databases">
        <title>Draft genome sequence of Bacillus gaemokensis JCM 15801 (MCCC 1A00707).</title>
        <authorList>
            <person name="Lai Q."/>
            <person name="Liu Y."/>
            <person name="Shao Z."/>
        </authorList>
    </citation>
    <scope>NUCLEOTIDE SEQUENCE [LARGE SCALE GENOMIC DNA]</scope>
    <source>
        <strain evidence="1 2">JCM 15801</strain>
    </source>
</reference>
<evidence type="ECO:0000313" key="1">
    <source>
        <dbReference type="EMBL" id="KEK24440.1"/>
    </source>
</evidence>
<sequence length="64" mass="7525">MREDLLRTVIQTKLKVGMYIINELPTPMRQQAKKMIHILQEELSAFIQEEKQPTEVTLKSITIE</sequence>
<dbReference type="RefSeq" id="WP_033674522.1">
    <property type="nucleotide sequence ID" value="NZ_JOTM01000007.1"/>
</dbReference>
<evidence type="ECO:0008006" key="3">
    <source>
        <dbReference type="Google" id="ProtNLM"/>
    </source>
</evidence>
<proteinExistence type="predicted"/>
<dbReference type="AlphaFoldDB" id="A0A073KD19"/>
<dbReference type="Pfam" id="PF13080">
    <property type="entry name" value="DUF3926"/>
    <property type="match status" value="1"/>
</dbReference>